<dbReference type="InterPro" id="IPR050194">
    <property type="entry name" value="Glycosyltransferase_grp1"/>
</dbReference>
<protein>
    <submittedName>
        <fullName evidence="2">Group 1 glycosyl transferase</fullName>
    </submittedName>
</protein>
<sequence>MIKEKPRLLVCSVDSFPRMGGVSTLAYEVTHALKPMVSECVYLGPKGLHFGRRSVNFSIYEDWESDQSLRAGEGSDLEDERIIDLMKKIIKFYGLDGVVAFHPFYYGPAAAYVGKLLGLPTAVMVHGTELTSQFTGAIDGVSPAPMPSNSLGGRLVRTLDEAGGVVTNSLFTASIARAIAPGIKPTVIGCGIPKAALDHLVRQTPVYRAKLKARRRIRLGLNESAMIAYVGRLVPHKNVDLLIQMGAATGFQVVIMGQGPLRHELETLAGRLGAVVRFYDEADDEKKWQVLEAADFGFLMSGYDRKTGGFEGFGISMLEYCAAGAVCLTTGVHGMADFAEDGKTTINPQTDDGKLDSVRLADLIADEDAMDSIVQEARRKIKEDYTWDRVAENLLGALA</sequence>
<dbReference type="Proteomes" id="UP000004038">
    <property type="component" value="Unassembled WGS sequence"/>
</dbReference>
<reference evidence="2 3" key="1">
    <citation type="journal article" date="2012" name="J. Bacteriol.">
        <title>Draft Genome Sequence of Sinorhizobium meliloti CCNWSX0020, a Nitrogen-Fixing Symbiont with Copper Tolerance Capability Isolated from Lead-Zinc Mine Tailings.</title>
        <authorList>
            <person name="Li Z."/>
            <person name="Ma Z."/>
            <person name="Hao X."/>
            <person name="Wei G."/>
        </authorList>
    </citation>
    <scope>NUCLEOTIDE SEQUENCE [LARGE SCALE GENOMIC DNA]</scope>
    <source>
        <strain evidence="2 3">CCNWSX0020</strain>
    </source>
</reference>
<dbReference type="PATRIC" id="fig|1107881.3.peg.1090"/>
<dbReference type="PANTHER" id="PTHR45947">
    <property type="entry name" value="SULFOQUINOVOSYL TRANSFERASE SQD2"/>
    <property type="match status" value="1"/>
</dbReference>
<dbReference type="RefSeq" id="WP_003526577.1">
    <property type="nucleotide sequence ID" value="NZ_AGVV01000006.1"/>
</dbReference>
<dbReference type="Gene3D" id="3.40.50.2000">
    <property type="entry name" value="Glycogen Phosphorylase B"/>
    <property type="match status" value="2"/>
</dbReference>
<accession>H0FV87</accession>
<name>H0FV87_RHIML</name>
<dbReference type="Pfam" id="PF00534">
    <property type="entry name" value="Glycos_transf_1"/>
    <property type="match status" value="1"/>
</dbReference>
<proteinExistence type="predicted"/>
<keyword evidence="2" id="KW-0808">Transferase</keyword>
<dbReference type="AlphaFoldDB" id="H0FV87"/>
<dbReference type="PANTHER" id="PTHR45947:SF3">
    <property type="entry name" value="SULFOQUINOVOSYL TRANSFERASE SQD2"/>
    <property type="match status" value="1"/>
</dbReference>
<gene>
    <name evidence="2" type="ORF">SM0020_05425</name>
</gene>
<feature type="domain" description="Glycosyl transferase family 1" evidence="1">
    <location>
        <begin position="222"/>
        <end position="379"/>
    </location>
</feature>
<organism evidence="2 3">
    <name type="scientific">Sinorhizobium meliloti CCNWSX0020</name>
    <dbReference type="NCBI Taxonomy" id="1107881"/>
    <lineage>
        <taxon>Bacteria</taxon>
        <taxon>Pseudomonadati</taxon>
        <taxon>Pseudomonadota</taxon>
        <taxon>Alphaproteobacteria</taxon>
        <taxon>Hyphomicrobiales</taxon>
        <taxon>Rhizobiaceae</taxon>
        <taxon>Sinorhizobium/Ensifer group</taxon>
        <taxon>Sinorhizobium</taxon>
    </lineage>
</organism>
<dbReference type="InterPro" id="IPR001296">
    <property type="entry name" value="Glyco_trans_1"/>
</dbReference>
<evidence type="ECO:0000313" key="2">
    <source>
        <dbReference type="EMBL" id="EHK79132.1"/>
    </source>
</evidence>
<evidence type="ECO:0000259" key="1">
    <source>
        <dbReference type="Pfam" id="PF00534"/>
    </source>
</evidence>
<dbReference type="SUPFAM" id="SSF53756">
    <property type="entry name" value="UDP-Glycosyltransferase/glycogen phosphorylase"/>
    <property type="match status" value="1"/>
</dbReference>
<dbReference type="EMBL" id="AGVV01000006">
    <property type="protein sequence ID" value="EHK79132.1"/>
    <property type="molecule type" value="Genomic_DNA"/>
</dbReference>
<evidence type="ECO:0000313" key="3">
    <source>
        <dbReference type="Proteomes" id="UP000004038"/>
    </source>
</evidence>
<dbReference type="GO" id="GO:0016757">
    <property type="term" value="F:glycosyltransferase activity"/>
    <property type="evidence" value="ECO:0007669"/>
    <property type="project" value="InterPro"/>
</dbReference>
<dbReference type="CDD" id="cd03801">
    <property type="entry name" value="GT4_PimA-like"/>
    <property type="match status" value="1"/>
</dbReference>